<dbReference type="GO" id="GO:0043022">
    <property type="term" value="F:ribosome binding"/>
    <property type="evidence" value="ECO:0007669"/>
    <property type="project" value="TreeGrafter"/>
</dbReference>
<dbReference type="HAMAP" id="MF_00303">
    <property type="entry name" value="Trigger_factor_Tig"/>
    <property type="match status" value="1"/>
</dbReference>
<proteinExistence type="inferred from homology"/>
<evidence type="ECO:0000259" key="15">
    <source>
        <dbReference type="Pfam" id="PF05698"/>
    </source>
</evidence>
<evidence type="ECO:0000256" key="9">
    <source>
        <dbReference type="ARBA" id="ARBA00023306"/>
    </source>
</evidence>
<evidence type="ECO:0000256" key="3">
    <source>
        <dbReference type="ARBA" id="ARBA00013194"/>
    </source>
</evidence>
<evidence type="ECO:0000256" key="2">
    <source>
        <dbReference type="ARBA" id="ARBA00005464"/>
    </source>
</evidence>
<comment type="function">
    <text evidence="11">Involved in protein export. Acts as a chaperone by maintaining the newly synthesized protein in an open conformation. Functions as a peptidyl-prolyl cis-trans isomerase.</text>
</comment>
<dbReference type="InterPro" id="IPR037041">
    <property type="entry name" value="Trigger_fac_C_sf"/>
</dbReference>
<dbReference type="PANTHER" id="PTHR30560">
    <property type="entry name" value="TRIGGER FACTOR CHAPERONE AND PEPTIDYL-PROLYL CIS/TRANS ISOMERASE"/>
    <property type="match status" value="1"/>
</dbReference>
<keyword evidence="11" id="KW-0963">Cytoplasm</keyword>
<evidence type="ECO:0000256" key="1">
    <source>
        <dbReference type="ARBA" id="ARBA00000971"/>
    </source>
</evidence>
<dbReference type="SUPFAM" id="SSF102735">
    <property type="entry name" value="Trigger factor ribosome-binding domain"/>
    <property type="match status" value="1"/>
</dbReference>
<dbReference type="InterPro" id="IPR005215">
    <property type="entry name" value="Trig_fac"/>
</dbReference>
<evidence type="ECO:0000256" key="10">
    <source>
        <dbReference type="ARBA" id="ARBA00029986"/>
    </source>
</evidence>
<feature type="domain" description="PPIase FKBP-type" evidence="13">
    <location>
        <begin position="158"/>
        <end position="216"/>
    </location>
</feature>
<evidence type="ECO:0000256" key="12">
    <source>
        <dbReference type="SAM" id="MobiDB-lite"/>
    </source>
</evidence>
<dbReference type="Pfam" id="PF00254">
    <property type="entry name" value="FKBP_C"/>
    <property type="match status" value="1"/>
</dbReference>
<dbReference type="KEGG" id="sna:Snas_1369"/>
<dbReference type="InterPro" id="IPR008881">
    <property type="entry name" value="Trigger_fac_ribosome-bd_bac"/>
</dbReference>
<dbReference type="GO" id="GO:0003755">
    <property type="term" value="F:peptidyl-prolyl cis-trans isomerase activity"/>
    <property type="evidence" value="ECO:0007669"/>
    <property type="project" value="UniProtKB-UniRule"/>
</dbReference>
<dbReference type="InterPro" id="IPR027304">
    <property type="entry name" value="Trigger_fact/SurA_dom_sf"/>
</dbReference>
<keyword evidence="9 11" id="KW-0131">Cell cycle</keyword>
<comment type="similarity">
    <text evidence="2 11">Belongs to the FKBP-type PPIase family. Tig subfamily.</text>
</comment>
<comment type="subcellular location">
    <subcellularLocation>
        <location evidence="11">Cytoplasm</location>
    </subcellularLocation>
    <text evidence="11">About half TF is bound to the ribosome near the polypeptide exit tunnel while the other half is free in the cytoplasm.</text>
</comment>
<name>D3PV23_STANL</name>
<dbReference type="PANTHER" id="PTHR30560:SF3">
    <property type="entry name" value="TRIGGER FACTOR-LIKE PROTEIN TIG, CHLOROPLASTIC"/>
    <property type="match status" value="1"/>
</dbReference>
<comment type="catalytic activity">
    <reaction evidence="1 11">
        <text>[protein]-peptidylproline (omega=180) = [protein]-peptidylproline (omega=0)</text>
        <dbReference type="Rhea" id="RHEA:16237"/>
        <dbReference type="Rhea" id="RHEA-COMP:10747"/>
        <dbReference type="Rhea" id="RHEA-COMP:10748"/>
        <dbReference type="ChEBI" id="CHEBI:83833"/>
        <dbReference type="ChEBI" id="CHEBI:83834"/>
        <dbReference type="EC" id="5.2.1.8"/>
    </reaction>
</comment>
<dbReference type="GO" id="GO:0005737">
    <property type="term" value="C:cytoplasm"/>
    <property type="evidence" value="ECO:0007669"/>
    <property type="project" value="UniProtKB-SubCell"/>
</dbReference>
<dbReference type="Gene3D" id="1.10.3120.10">
    <property type="entry name" value="Trigger factor, C-terminal domain"/>
    <property type="match status" value="1"/>
</dbReference>
<dbReference type="SUPFAM" id="SSF109998">
    <property type="entry name" value="Triger factor/SurA peptide-binding domain-like"/>
    <property type="match status" value="1"/>
</dbReference>
<feature type="domain" description="Trigger factor ribosome-binding bacterial" evidence="14">
    <location>
        <begin position="1"/>
        <end position="146"/>
    </location>
</feature>
<evidence type="ECO:0000256" key="8">
    <source>
        <dbReference type="ARBA" id="ARBA00023235"/>
    </source>
</evidence>
<feature type="region of interest" description="Disordered" evidence="12">
    <location>
        <begin position="429"/>
        <end position="458"/>
    </location>
</feature>
<dbReference type="NCBIfam" id="TIGR00115">
    <property type="entry name" value="tig"/>
    <property type="match status" value="1"/>
</dbReference>
<dbReference type="EMBL" id="CP001778">
    <property type="protein sequence ID" value="ADD41076.1"/>
    <property type="molecule type" value="Genomic_DNA"/>
</dbReference>
<dbReference type="RefSeq" id="WP_013016647.1">
    <property type="nucleotide sequence ID" value="NC_013947.1"/>
</dbReference>
<dbReference type="Proteomes" id="UP000000844">
    <property type="component" value="Chromosome"/>
</dbReference>
<keyword evidence="8 11" id="KW-0413">Isomerase</keyword>
<evidence type="ECO:0000256" key="11">
    <source>
        <dbReference type="HAMAP-Rule" id="MF_00303"/>
    </source>
</evidence>
<evidence type="ECO:0000256" key="6">
    <source>
        <dbReference type="ARBA" id="ARBA00023110"/>
    </source>
</evidence>
<evidence type="ECO:0000313" key="16">
    <source>
        <dbReference type="EMBL" id="ADD41076.1"/>
    </source>
</evidence>
<dbReference type="Pfam" id="PF05698">
    <property type="entry name" value="Trigger_C"/>
    <property type="match status" value="1"/>
</dbReference>
<comment type="domain">
    <text evidence="11">Consists of 3 domains; the N-terminus binds the ribosome, the middle domain has PPIase activity, while the C-terminus has intrinsic chaperone activity on its own.</text>
</comment>
<dbReference type="InterPro" id="IPR036611">
    <property type="entry name" value="Trigger_fac_ribosome-bd_sf"/>
</dbReference>
<gene>
    <name evidence="11" type="primary">tig</name>
    <name evidence="16" type="ordered locus">Snas_1369</name>
</gene>
<dbReference type="InterPro" id="IPR001179">
    <property type="entry name" value="PPIase_FKBP_dom"/>
</dbReference>
<evidence type="ECO:0000256" key="7">
    <source>
        <dbReference type="ARBA" id="ARBA00023186"/>
    </source>
</evidence>
<reference evidence="16 17" key="1">
    <citation type="journal article" date="2009" name="Stand. Genomic Sci.">
        <title>Complete genome sequence of Stackebrandtia nassauensis type strain (LLR-40K-21).</title>
        <authorList>
            <person name="Munk C."/>
            <person name="Lapidus A."/>
            <person name="Copeland A."/>
            <person name="Jando M."/>
            <person name="Mayilraj S."/>
            <person name="Glavina Del Rio T."/>
            <person name="Nolan M."/>
            <person name="Chen F."/>
            <person name="Lucas S."/>
            <person name="Tice H."/>
            <person name="Cheng J.F."/>
            <person name="Han C."/>
            <person name="Detter J.C."/>
            <person name="Bruce D."/>
            <person name="Goodwin L."/>
            <person name="Chain P."/>
            <person name="Pitluck S."/>
            <person name="Goker M."/>
            <person name="Ovchinikova G."/>
            <person name="Pati A."/>
            <person name="Ivanova N."/>
            <person name="Mavromatis K."/>
            <person name="Chen A."/>
            <person name="Palaniappan K."/>
            <person name="Land M."/>
            <person name="Hauser L."/>
            <person name="Chang Y.J."/>
            <person name="Jeffries C.D."/>
            <person name="Bristow J."/>
            <person name="Eisen J.A."/>
            <person name="Markowitz V."/>
            <person name="Hugenholtz P."/>
            <person name="Kyrpides N.C."/>
            <person name="Klenk H.P."/>
        </authorList>
    </citation>
    <scope>NUCLEOTIDE SEQUENCE [LARGE SCALE GENOMIC DNA]</scope>
    <source>
        <strain evidence="17">DSM 44728 / CIP 108903 / NRRL B-16338 / NBRC 102104 / LLR-40K-21</strain>
    </source>
</reference>
<dbReference type="GO" id="GO:0043335">
    <property type="term" value="P:protein unfolding"/>
    <property type="evidence" value="ECO:0007669"/>
    <property type="project" value="TreeGrafter"/>
</dbReference>
<evidence type="ECO:0000256" key="5">
    <source>
        <dbReference type="ARBA" id="ARBA00022618"/>
    </source>
</evidence>
<feature type="domain" description="Trigger factor C-terminal" evidence="15">
    <location>
        <begin position="259"/>
        <end position="422"/>
    </location>
</feature>
<dbReference type="STRING" id="446470.Snas_1369"/>
<dbReference type="GO" id="GO:0015031">
    <property type="term" value="P:protein transport"/>
    <property type="evidence" value="ECO:0007669"/>
    <property type="project" value="UniProtKB-UniRule"/>
</dbReference>
<evidence type="ECO:0000256" key="4">
    <source>
        <dbReference type="ARBA" id="ARBA00016902"/>
    </source>
</evidence>
<keyword evidence="17" id="KW-1185">Reference proteome</keyword>
<evidence type="ECO:0000313" key="17">
    <source>
        <dbReference type="Proteomes" id="UP000000844"/>
    </source>
</evidence>
<accession>D3PV23</accession>
<evidence type="ECO:0000259" key="14">
    <source>
        <dbReference type="Pfam" id="PF05697"/>
    </source>
</evidence>
<dbReference type="Gene3D" id="3.10.50.40">
    <property type="match status" value="1"/>
</dbReference>
<protein>
    <recommendedName>
        <fullName evidence="4 11">Trigger factor</fullName>
        <shortName evidence="11">TF</shortName>
        <ecNumber evidence="3 11">5.2.1.8</ecNumber>
    </recommendedName>
    <alternativeName>
        <fullName evidence="10 11">PPIase</fullName>
    </alternativeName>
</protein>
<dbReference type="EC" id="5.2.1.8" evidence="3 11"/>
<evidence type="ECO:0000259" key="13">
    <source>
        <dbReference type="Pfam" id="PF00254"/>
    </source>
</evidence>
<dbReference type="HOGENOM" id="CLU_033058_3_0_11"/>
<sequence length="458" mass="50270">MKSTVETLSPTRVRLSVEVPFEELATHVTQAYKKVGQQVKVPGFRPGKAPRAVIDQRVGKDAIYAQATDEALPSQLYAAIRENEVRILGRPSVTEMEPIVEGKPFTFTAEVDVAPEFELPDLASLEVTVDSTEVTDEQIDAEIENLRLRFGTLKSVDRPAATGDFVTMDLRATIDGEEVEGGSTTGMSHEVGAGDLLDGLDDTLVGMKADDTKTFTTALAGGDRAGEDAEVEVKVGSVKERELPPLDDDFAQLASEHDTMDELRASTRETLAKRAEANQGRQVRENTIDALVEAIELPVPDSAIEEEVSHRVDHLRNQLSEMNLDLDTYLSSQGQTLEEYTDDQKETATVGLRRQLVLDKAAEAKEVQVSAEQLTEEIRARAFQQGVPAEQHQAFANELQKRGLLPGLTSELRRALALDEIVREVTVKDSDGNELSNEVLFPQDVEDDDADEGDEKSE</sequence>
<dbReference type="GO" id="GO:0044183">
    <property type="term" value="F:protein folding chaperone"/>
    <property type="evidence" value="ECO:0007669"/>
    <property type="project" value="TreeGrafter"/>
</dbReference>
<dbReference type="PIRSF" id="PIRSF003095">
    <property type="entry name" value="Trigger_factor"/>
    <property type="match status" value="1"/>
</dbReference>
<keyword evidence="7 11" id="KW-0143">Chaperone</keyword>
<dbReference type="SUPFAM" id="SSF54534">
    <property type="entry name" value="FKBP-like"/>
    <property type="match status" value="1"/>
</dbReference>
<dbReference type="GO" id="GO:0051083">
    <property type="term" value="P:'de novo' cotranslational protein folding"/>
    <property type="evidence" value="ECO:0007669"/>
    <property type="project" value="TreeGrafter"/>
</dbReference>
<dbReference type="InterPro" id="IPR008880">
    <property type="entry name" value="Trigger_fac_C"/>
</dbReference>
<organism evidence="16 17">
    <name type="scientific">Stackebrandtia nassauensis (strain DSM 44728 / CIP 108903 / NRRL B-16338 / NBRC 102104 / LLR-40K-21)</name>
    <dbReference type="NCBI Taxonomy" id="446470"/>
    <lineage>
        <taxon>Bacteria</taxon>
        <taxon>Bacillati</taxon>
        <taxon>Actinomycetota</taxon>
        <taxon>Actinomycetes</taxon>
        <taxon>Glycomycetales</taxon>
        <taxon>Glycomycetaceae</taxon>
        <taxon>Stackebrandtia</taxon>
    </lineage>
</organism>
<keyword evidence="5 11" id="KW-0132">Cell division</keyword>
<dbReference type="InterPro" id="IPR046357">
    <property type="entry name" value="PPIase_dom_sf"/>
</dbReference>
<dbReference type="AlphaFoldDB" id="D3PV23"/>
<dbReference type="Gene3D" id="3.30.70.1050">
    <property type="entry name" value="Trigger factor ribosome-binding domain"/>
    <property type="match status" value="1"/>
</dbReference>
<dbReference type="eggNOG" id="COG0544">
    <property type="taxonomic scope" value="Bacteria"/>
</dbReference>
<dbReference type="Pfam" id="PF05697">
    <property type="entry name" value="Trigger_N"/>
    <property type="match status" value="1"/>
</dbReference>
<dbReference type="GO" id="GO:0051301">
    <property type="term" value="P:cell division"/>
    <property type="evidence" value="ECO:0007669"/>
    <property type="project" value="UniProtKB-KW"/>
</dbReference>
<feature type="compositionally biased region" description="Acidic residues" evidence="12">
    <location>
        <begin position="444"/>
        <end position="458"/>
    </location>
</feature>
<keyword evidence="6 11" id="KW-0697">Rotamase</keyword>